<comment type="subunit">
    <text evidence="14">Homotrimer; The trimer binds only one molecule of glutathione.</text>
</comment>
<sequence>MEISLKNELIANLAWYTTIVVLKMMLMSTLTSVYRLRTSAFANEEDARTFGSTTKGKPFVYTNAAVERVRRCHLNDIENIIPFVIIGFLYVLTEPAIDTAIFHFQLFAGCRIAHMFCYLISIPQPSRFVFYAAGYFATLSMAFRILTALY</sequence>
<feature type="transmembrane region" description="Helical" evidence="17">
    <location>
        <begin position="13"/>
        <end position="34"/>
    </location>
</feature>
<dbReference type="Proteomes" id="UP000007875">
    <property type="component" value="Unassembled WGS sequence"/>
</dbReference>
<evidence type="ECO:0000256" key="1">
    <source>
        <dbReference type="ARBA" id="ARBA00003701"/>
    </source>
</evidence>
<evidence type="ECO:0000256" key="11">
    <source>
        <dbReference type="ARBA" id="ARBA00022990"/>
    </source>
</evidence>
<dbReference type="InterPro" id="IPR001129">
    <property type="entry name" value="Membr-assoc_MAPEG"/>
</dbReference>
<feature type="transmembrane region" description="Helical" evidence="17">
    <location>
        <begin position="128"/>
        <end position="149"/>
    </location>
</feature>
<comment type="function">
    <text evidence="1">Conjugation of reduced glutathione to a wide number of exogenous and endogenous hydrophobic electrophiles.</text>
</comment>
<dbReference type="AlphaFoldDB" id="H2Y964"/>
<keyword evidence="13 17" id="KW-0472">Membrane</keyword>
<dbReference type="GO" id="GO:0005741">
    <property type="term" value="C:mitochondrial outer membrane"/>
    <property type="evidence" value="ECO:0007669"/>
    <property type="project" value="UniProtKB-SubCell"/>
</dbReference>
<dbReference type="Gene3D" id="1.20.120.550">
    <property type="entry name" value="Membrane associated eicosanoid/glutathione metabolism-like domain"/>
    <property type="match status" value="1"/>
</dbReference>
<dbReference type="GO" id="GO:0005789">
    <property type="term" value="C:endoplasmic reticulum membrane"/>
    <property type="evidence" value="ECO:0007669"/>
    <property type="project" value="UniProtKB-SubCell"/>
</dbReference>
<evidence type="ECO:0000256" key="14">
    <source>
        <dbReference type="ARBA" id="ARBA00038540"/>
    </source>
</evidence>
<dbReference type="InParanoid" id="H2Y964"/>
<keyword evidence="8" id="KW-1000">Mitochondrion outer membrane</keyword>
<evidence type="ECO:0000256" key="13">
    <source>
        <dbReference type="ARBA" id="ARBA00023136"/>
    </source>
</evidence>
<accession>H2Y964</accession>
<evidence type="ECO:0000256" key="12">
    <source>
        <dbReference type="ARBA" id="ARBA00023128"/>
    </source>
</evidence>
<protein>
    <recommendedName>
        <fullName evidence="15">Microsomal glutathione S-transferase 1</fullName>
        <ecNumber evidence="5">2.5.1.18</ecNumber>
    </recommendedName>
</protein>
<dbReference type="FunFam" id="1.20.120.550:FF:000002">
    <property type="entry name" value="Microsomal glutathione S-transferase 1"/>
    <property type="match status" value="1"/>
</dbReference>
<dbReference type="InterPro" id="IPR040162">
    <property type="entry name" value="MGST1-like"/>
</dbReference>
<reference evidence="18" key="3">
    <citation type="submission" date="2025-09" db="UniProtKB">
        <authorList>
            <consortium name="Ensembl"/>
        </authorList>
    </citation>
    <scope>IDENTIFICATION</scope>
</reference>
<keyword evidence="6" id="KW-0808">Transferase</keyword>
<dbReference type="Pfam" id="PF01124">
    <property type="entry name" value="MAPEG"/>
    <property type="match status" value="1"/>
</dbReference>
<dbReference type="GeneTree" id="ENSGT00390000011980"/>
<comment type="subcellular location">
    <subcellularLocation>
        <location evidence="3">Endoplasmic reticulum membrane</location>
        <topology evidence="3">Multi-pass membrane protein</topology>
    </subcellularLocation>
    <subcellularLocation>
        <location evidence="2">Mitochondrion outer membrane</location>
    </subcellularLocation>
</comment>
<evidence type="ECO:0000256" key="2">
    <source>
        <dbReference type="ARBA" id="ARBA00004294"/>
    </source>
</evidence>
<evidence type="ECO:0000256" key="10">
    <source>
        <dbReference type="ARBA" id="ARBA00022989"/>
    </source>
</evidence>
<organism evidence="18 19">
    <name type="scientific">Ciona savignyi</name>
    <name type="common">Pacific transparent sea squirt</name>
    <dbReference type="NCBI Taxonomy" id="51511"/>
    <lineage>
        <taxon>Eukaryota</taxon>
        <taxon>Metazoa</taxon>
        <taxon>Chordata</taxon>
        <taxon>Tunicata</taxon>
        <taxon>Ascidiacea</taxon>
        <taxon>Phlebobranchia</taxon>
        <taxon>Cionidae</taxon>
        <taxon>Ciona</taxon>
    </lineage>
</organism>
<dbReference type="Ensembl" id="ENSCSAVT00000001895.1">
    <property type="protein sequence ID" value="ENSCSAVP00000001862.1"/>
    <property type="gene ID" value="ENSCSAVG00000001093.1"/>
</dbReference>
<keyword evidence="9" id="KW-0256">Endoplasmic reticulum</keyword>
<proteinExistence type="inferred from homology"/>
<evidence type="ECO:0000256" key="4">
    <source>
        <dbReference type="ARBA" id="ARBA00010459"/>
    </source>
</evidence>
<dbReference type="InterPro" id="IPR023352">
    <property type="entry name" value="MAPEG-like_dom_sf"/>
</dbReference>
<keyword evidence="19" id="KW-1185">Reference proteome</keyword>
<evidence type="ECO:0000313" key="19">
    <source>
        <dbReference type="Proteomes" id="UP000007875"/>
    </source>
</evidence>
<name>H2Y964_CIOSA</name>
<dbReference type="PANTHER" id="PTHR10689:SF6">
    <property type="entry name" value="MICROSOMAL GLUTATHIONE S-TRANSFERASE 1"/>
    <property type="match status" value="1"/>
</dbReference>
<comment type="catalytic activity">
    <reaction evidence="16">
        <text>RX + glutathione = an S-substituted glutathione + a halide anion + H(+)</text>
        <dbReference type="Rhea" id="RHEA:16437"/>
        <dbReference type="ChEBI" id="CHEBI:15378"/>
        <dbReference type="ChEBI" id="CHEBI:16042"/>
        <dbReference type="ChEBI" id="CHEBI:17792"/>
        <dbReference type="ChEBI" id="CHEBI:57925"/>
        <dbReference type="ChEBI" id="CHEBI:90779"/>
        <dbReference type="EC" id="2.5.1.18"/>
    </reaction>
    <physiologicalReaction direction="left-to-right" evidence="16">
        <dbReference type="Rhea" id="RHEA:16438"/>
    </physiologicalReaction>
</comment>
<dbReference type="OMA" id="CYLVWMS"/>
<keyword evidence="12" id="KW-0496">Mitochondrion</keyword>
<evidence type="ECO:0000313" key="18">
    <source>
        <dbReference type="Ensembl" id="ENSCSAVP00000001862.1"/>
    </source>
</evidence>
<comment type="similarity">
    <text evidence="4">Belongs to the MAPEG family.</text>
</comment>
<dbReference type="GO" id="GO:0004364">
    <property type="term" value="F:glutathione transferase activity"/>
    <property type="evidence" value="ECO:0007669"/>
    <property type="project" value="UniProtKB-EC"/>
</dbReference>
<evidence type="ECO:0000256" key="6">
    <source>
        <dbReference type="ARBA" id="ARBA00022679"/>
    </source>
</evidence>
<dbReference type="PANTHER" id="PTHR10689">
    <property type="entry name" value="MICROSOMAL GLUTATHIONE S-TRANSFERASE 1"/>
    <property type="match status" value="1"/>
</dbReference>
<dbReference type="HOGENOM" id="CLU_105467_1_0_1"/>
<evidence type="ECO:0000256" key="8">
    <source>
        <dbReference type="ARBA" id="ARBA00022787"/>
    </source>
</evidence>
<dbReference type="EC" id="2.5.1.18" evidence="5"/>
<dbReference type="eggNOG" id="ENOG502S0BD">
    <property type="taxonomic scope" value="Eukaryota"/>
</dbReference>
<evidence type="ECO:0000256" key="7">
    <source>
        <dbReference type="ARBA" id="ARBA00022692"/>
    </source>
</evidence>
<evidence type="ECO:0000256" key="9">
    <source>
        <dbReference type="ARBA" id="ARBA00022824"/>
    </source>
</evidence>
<keyword evidence="10 17" id="KW-1133">Transmembrane helix</keyword>
<reference evidence="19" key="1">
    <citation type="submission" date="2003-08" db="EMBL/GenBank/DDBJ databases">
        <authorList>
            <person name="Birren B."/>
            <person name="Nusbaum C."/>
            <person name="Abebe A."/>
            <person name="Abouelleil A."/>
            <person name="Adekoya E."/>
            <person name="Ait-zahra M."/>
            <person name="Allen N."/>
            <person name="Allen T."/>
            <person name="An P."/>
            <person name="Anderson M."/>
            <person name="Anderson S."/>
            <person name="Arachchi H."/>
            <person name="Armbruster J."/>
            <person name="Bachantsang P."/>
            <person name="Baldwin J."/>
            <person name="Barry A."/>
            <person name="Bayul T."/>
            <person name="Blitshsteyn B."/>
            <person name="Bloom T."/>
            <person name="Blye J."/>
            <person name="Boguslavskiy L."/>
            <person name="Borowsky M."/>
            <person name="Boukhgalter B."/>
            <person name="Brunache A."/>
            <person name="Butler J."/>
            <person name="Calixte N."/>
            <person name="Calvo S."/>
            <person name="Camarata J."/>
            <person name="Campo K."/>
            <person name="Chang J."/>
            <person name="Cheshatsang Y."/>
            <person name="Citroen M."/>
            <person name="Collymore A."/>
            <person name="Considine T."/>
            <person name="Cook A."/>
            <person name="Cooke P."/>
            <person name="Corum B."/>
            <person name="Cuomo C."/>
            <person name="David R."/>
            <person name="Dawoe T."/>
            <person name="Degray S."/>
            <person name="Dodge S."/>
            <person name="Dooley K."/>
            <person name="Dorje P."/>
            <person name="Dorjee K."/>
            <person name="Dorris L."/>
            <person name="Duffey N."/>
            <person name="Dupes A."/>
            <person name="Elkins T."/>
            <person name="Engels R."/>
            <person name="Erickson J."/>
            <person name="Farina A."/>
            <person name="Faro S."/>
            <person name="Ferreira P."/>
            <person name="Fischer H."/>
            <person name="Fitzgerald M."/>
            <person name="Foley K."/>
            <person name="Gage D."/>
            <person name="Galagan J."/>
            <person name="Gearin G."/>
            <person name="Gnerre S."/>
            <person name="Gnirke A."/>
            <person name="Goyette A."/>
            <person name="Graham J."/>
            <person name="Grandbois E."/>
            <person name="Gyaltsen K."/>
            <person name="Hafez N."/>
            <person name="Hagopian D."/>
            <person name="Hagos B."/>
            <person name="Hall J."/>
            <person name="Hatcher B."/>
            <person name="Heller A."/>
            <person name="Higgins H."/>
            <person name="Honan T."/>
            <person name="Horn A."/>
            <person name="Houde N."/>
            <person name="Hughes L."/>
            <person name="Hulme W."/>
            <person name="Husby E."/>
            <person name="Iliev I."/>
            <person name="Jaffe D."/>
            <person name="Jones C."/>
            <person name="Kamal M."/>
            <person name="Kamat A."/>
            <person name="Kamvysselis M."/>
            <person name="Karlsson E."/>
            <person name="Kells C."/>
            <person name="Kieu A."/>
            <person name="Kisner P."/>
            <person name="Kodira C."/>
            <person name="Kulbokas E."/>
            <person name="Labutti K."/>
            <person name="Lama D."/>
            <person name="Landers T."/>
            <person name="Leger J."/>
            <person name="Levine S."/>
            <person name="Lewis D."/>
            <person name="Lewis T."/>
            <person name="Lindblad-toh K."/>
            <person name="Liu X."/>
            <person name="Lokyitsang T."/>
            <person name="Lokyitsang Y."/>
            <person name="Lucien O."/>
            <person name="Lui A."/>
            <person name="Ma L.J."/>
            <person name="Mabbitt R."/>
            <person name="Macdonald J."/>
            <person name="Maclean C."/>
            <person name="Major J."/>
            <person name="Manning J."/>
            <person name="Marabella R."/>
            <person name="Maru K."/>
            <person name="Matthews C."/>
            <person name="Mauceli E."/>
            <person name="Mccarthy M."/>
            <person name="Mcdonough S."/>
            <person name="Mcghee T."/>
            <person name="Meldrim J."/>
            <person name="Meneus L."/>
            <person name="Mesirov J."/>
            <person name="Mihalev A."/>
            <person name="Mihova T."/>
            <person name="Mikkelsen T."/>
            <person name="Mlenga V."/>
            <person name="Moru K."/>
            <person name="Mozes J."/>
            <person name="Mulrain L."/>
            <person name="Munson G."/>
            <person name="Naylor J."/>
            <person name="Newes C."/>
            <person name="Nguyen C."/>
            <person name="Nguyen N."/>
            <person name="Nguyen T."/>
            <person name="Nicol R."/>
            <person name="Nielsen C."/>
            <person name="Nizzari M."/>
            <person name="Norbu C."/>
            <person name="Norbu N."/>
            <person name="O'donnell P."/>
            <person name="Okoawo O."/>
            <person name="O'leary S."/>
            <person name="Omotosho B."/>
            <person name="O'neill K."/>
            <person name="Osman S."/>
            <person name="Parker S."/>
            <person name="Perrin D."/>
            <person name="Phunkhang P."/>
            <person name="Piqani B."/>
            <person name="Purcell S."/>
            <person name="Rachupka T."/>
            <person name="Ramasamy U."/>
            <person name="Rameau R."/>
            <person name="Ray V."/>
            <person name="Raymond C."/>
            <person name="Retta R."/>
            <person name="Richardson S."/>
            <person name="Rise C."/>
            <person name="Rodriguez J."/>
            <person name="Rogers J."/>
            <person name="Rogov P."/>
            <person name="Rutman M."/>
            <person name="Schupbach R."/>
            <person name="Seaman C."/>
            <person name="Settipalli S."/>
            <person name="Sharpe T."/>
            <person name="Sheridan J."/>
            <person name="Sherpa N."/>
            <person name="Shi J."/>
            <person name="Smirnov S."/>
            <person name="Smith C."/>
            <person name="Sougnez C."/>
            <person name="Spencer B."/>
            <person name="Stalker J."/>
            <person name="Stange-thomann N."/>
            <person name="Stavropoulos S."/>
            <person name="Stetson K."/>
            <person name="Stone C."/>
            <person name="Stone S."/>
            <person name="Stubbs M."/>
            <person name="Talamas J."/>
            <person name="Tchuinga P."/>
            <person name="Tenzing P."/>
            <person name="Tesfaye S."/>
            <person name="Theodore J."/>
            <person name="Thoulutsang Y."/>
            <person name="Topham K."/>
            <person name="Towey S."/>
            <person name="Tsamla T."/>
            <person name="Tsomo N."/>
            <person name="Vallee D."/>
            <person name="Vassiliev H."/>
            <person name="Venkataraman V."/>
            <person name="Vinson J."/>
            <person name="Vo A."/>
            <person name="Wade C."/>
            <person name="Wang S."/>
            <person name="Wangchuk T."/>
            <person name="Wangdi T."/>
            <person name="Whittaker C."/>
            <person name="Wilkinson J."/>
            <person name="Wu Y."/>
            <person name="Wyman D."/>
            <person name="Yadav S."/>
            <person name="Yang S."/>
            <person name="Yang X."/>
            <person name="Yeager S."/>
            <person name="Yee E."/>
            <person name="Young G."/>
            <person name="Zainoun J."/>
            <person name="Zembeck L."/>
            <person name="Zimmer A."/>
            <person name="Zody M."/>
            <person name="Lander E."/>
        </authorList>
    </citation>
    <scope>NUCLEOTIDE SEQUENCE [LARGE SCALE GENOMIC DNA]</scope>
</reference>
<evidence type="ECO:0000256" key="5">
    <source>
        <dbReference type="ARBA" id="ARBA00012452"/>
    </source>
</evidence>
<evidence type="ECO:0000256" key="3">
    <source>
        <dbReference type="ARBA" id="ARBA00004477"/>
    </source>
</evidence>
<evidence type="ECO:0000256" key="16">
    <source>
        <dbReference type="ARBA" id="ARBA00049385"/>
    </source>
</evidence>
<keyword evidence="11" id="KW-0007">Acetylation</keyword>
<evidence type="ECO:0000256" key="15">
    <source>
        <dbReference type="ARBA" id="ARBA00039397"/>
    </source>
</evidence>
<dbReference type="SUPFAM" id="SSF161084">
    <property type="entry name" value="MAPEG domain-like"/>
    <property type="match status" value="1"/>
</dbReference>
<reference evidence="18" key="2">
    <citation type="submission" date="2025-08" db="UniProtKB">
        <authorList>
            <consortium name="Ensembl"/>
        </authorList>
    </citation>
    <scope>IDENTIFICATION</scope>
</reference>
<keyword evidence="7 17" id="KW-0812">Transmembrane</keyword>
<feature type="transmembrane region" description="Helical" evidence="17">
    <location>
        <begin position="77"/>
        <end position="93"/>
    </location>
</feature>
<dbReference type="STRING" id="51511.ENSCSAVP00000001862"/>
<evidence type="ECO:0000256" key="17">
    <source>
        <dbReference type="SAM" id="Phobius"/>
    </source>
</evidence>